<comment type="caution">
    <text evidence="2">The sequence shown here is derived from an EMBL/GenBank/DDBJ whole genome shotgun (WGS) entry which is preliminary data.</text>
</comment>
<dbReference type="Proteomes" id="UP000777784">
    <property type="component" value="Unassembled WGS sequence"/>
</dbReference>
<reference evidence="2" key="1">
    <citation type="submission" date="2021-05" db="EMBL/GenBank/DDBJ databases">
        <title>Energy efficiency and biological interactions define the core microbiome of deep oligotrophic groundwater.</title>
        <authorList>
            <person name="Mehrshad M."/>
            <person name="Lopez-Fernandez M."/>
            <person name="Bell E."/>
            <person name="Bernier-Latmani R."/>
            <person name="Bertilsson S."/>
            <person name="Dopson M."/>
        </authorList>
    </citation>
    <scope>NUCLEOTIDE SEQUENCE</scope>
    <source>
        <strain evidence="2">Modern_marine.mb.64</strain>
    </source>
</reference>
<evidence type="ECO:0000313" key="3">
    <source>
        <dbReference type="Proteomes" id="UP000777784"/>
    </source>
</evidence>
<evidence type="ECO:0000313" key="2">
    <source>
        <dbReference type="EMBL" id="MBU2689962.1"/>
    </source>
</evidence>
<dbReference type="EMBL" id="JAHJDP010000021">
    <property type="protein sequence ID" value="MBU2689962.1"/>
    <property type="molecule type" value="Genomic_DNA"/>
</dbReference>
<organism evidence="2 3">
    <name type="scientific">Eiseniibacteriota bacterium</name>
    <dbReference type="NCBI Taxonomy" id="2212470"/>
    <lineage>
        <taxon>Bacteria</taxon>
        <taxon>Candidatus Eiseniibacteriota</taxon>
    </lineage>
</organism>
<sequence length="247" mass="27741">MSFFKMILFVLAAASIGLIATSIPATAYEYHPLGLGTQWIYDNPQGGLHYMTITGEREVLGVSAVIRHQDEDTQTFENYWTTDVFGNLFLHGAFNYDGFGIAYLPPIKMVDAPLAGGKSWVTENIHTYYLDGTPWGTEPFNYPLQVYSEGVVTVPAGDFYAYGVGTYYEPPVIISRDGKSYNLLGRHIEHEDLLIEGNVTEWYTDGIGLPQWGYLLNAQYQLREYGSPTATMNTTWGRIRASYDPLK</sequence>
<gene>
    <name evidence="2" type="ORF">KJ970_03480</name>
</gene>
<feature type="chain" id="PRO_5037416120" description="YjbH domain-containing protein" evidence="1">
    <location>
        <begin position="28"/>
        <end position="247"/>
    </location>
</feature>
<evidence type="ECO:0008006" key="4">
    <source>
        <dbReference type="Google" id="ProtNLM"/>
    </source>
</evidence>
<protein>
    <recommendedName>
        <fullName evidence="4">YjbH domain-containing protein</fullName>
    </recommendedName>
</protein>
<evidence type="ECO:0000256" key="1">
    <source>
        <dbReference type="SAM" id="SignalP"/>
    </source>
</evidence>
<name>A0A948W2H8_UNCEI</name>
<feature type="signal peptide" evidence="1">
    <location>
        <begin position="1"/>
        <end position="27"/>
    </location>
</feature>
<proteinExistence type="predicted"/>
<accession>A0A948W2H8</accession>
<keyword evidence="1" id="KW-0732">Signal</keyword>
<dbReference type="AlphaFoldDB" id="A0A948W2H8"/>